<protein>
    <submittedName>
        <fullName evidence="7">DUF697 domain-containing protein</fullName>
    </submittedName>
</protein>
<evidence type="ECO:0000256" key="5">
    <source>
        <dbReference type="SAM" id="Phobius"/>
    </source>
</evidence>
<evidence type="ECO:0000313" key="8">
    <source>
        <dbReference type="Proteomes" id="UP000518300"/>
    </source>
</evidence>
<dbReference type="CDD" id="cd00882">
    <property type="entry name" value="Ras_like_GTPase"/>
    <property type="match status" value="1"/>
</dbReference>
<comment type="caution">
    <text evidence="7">The sequence shown here is derived from an EMBL/GenBank/DDBJ whole genome shotgun (WGS) entry which is preliminary data.</text>
</comment>
<evidence type="ECO:0000256" key="3">
    <source>
        <dbReference type="ARBA" id="ARBA00022989"/>
    </source>
</evidence>
<dbReference type="GO" id="GO:0016020">
    <property type="term" value="C:membrane"/>
    <property type="evidence" value="ECO:0007669"/>
    <property type="project" value="UniProtKB-SubCell"/>
</dbReference>
<dbReference type="Pfam" id="PF05128">
    <property type="entry name" value="DUF697"/>
    <property type="match status" value="1"/>
</dbReference>
<keyword evidence="8" id="KW-1185">Reference proteome</keyword>
<dbReference type="Proteomes" id="UP000518300">
    <property type="component" value="Unassembled WGS sequence"/>
</dbReference>
<evidence type="ECO:0000256" key="4">
    <source>
        <dbReference type="ARBA" id="ARBA00023136"/>
    </source>
</evidence>
<dbReference type="InterPro" id="IPR027417">
    <property type="entry name" value="P-loop_NTPase"/>
</dbReference>
<gene>
    <name evidence="7" type="ORF">HG543_28220</name>
</gene>
<keyword evidence="2 5" id="KW-0812">Transmembrane</keyword>
<reference evidence="7 8" key="1">
    <citation type="submission" date="2020-04" db="EMBL/GenBank/DDBJ databases">
        <title>Draft genome of Pyxidicoccus fallax type strain.</title>
        <authorList>
            <person name="Whitworth D.E."/>
        </authorList>
    </citation>
    <scope>NUCLEOTIDE SEQUENCE [LARGE SCALE GENOMIC DNA]</scope>
    <source>
        <strain evidence="7 8">DSM 14698</strain>
    </source>
</reference>
<dbReference type="PRINTS" id="PR00449">
    <property type="entry name" value="RASTRNSFRMNG"/>
</dbReference>
<feature type="transmembrane region" description="Helical" evidence="5">
    <location>
        <begin position="273"/>
        <end position="290"/>
    </location>
</feature>
<evidence type="ECO:0000313" key="7">
    <source>
        <dbReference type="EMBL" id="NMO18720.1"/>
    </source>
</evidence>
<feature type="domain" description="G" evidence="6">
    <location>
        <begin position="13"/>
        <end position="109"/>
    </location>
</feature>
<dbReference type="GO" id="GO:0005525">
    <property type="term" value="F:GTP binding"/>
    <property type="evidence" value="ECO:0007669"/>
    <property type="project" value="InterPro"/>
</dbReference>
<keyword evidence="4 5" id="KW-0472">Membrane</keyword>
<accession>A0A848LM20</accession>
<dbReference type="AlphaFoldDB" id="A0A848LM20"/>
<dbReference type="PANTHER" id="PTHR42714">
    <property type="entry name" value="TRNA MODIFICATION GTPASE GTPBP3"/>
    <property type="match status" value="1"/>
</dbReference>
<evidence type="ECO:0000256" key="2">
    <source>
        <dbReference type="ARBA" id="ARBA00022692"/>
    </source>
</evidence>
<dbReference type="InterPro" id="IPR006073">
    <property type="entry name" value="GTP-bd"/>
</dbReference>
<proteinExistence type="predicted"/>
<evidence type="ECO:0000259" key="6">
    <source>
        <dbReference type="Pfam" id="PF01926"/>
    </source>
</evidence>
<feature type="transmembrane region" description="Helical" evidence="5">
    <location>
        <begin position="296"/>
        <end position="316"/>
    </location>
</feature>
<dbReference type="EMBL" id="JABBJJ010000151">
    <property type="protein sequence ID" value="NMO18720.1"/>
    <property type="molecule type" value="Genomic_DNA"/>
</dbReference>
<sequence length="357" mass="37692">MSSSPPEEDSARLVLVGQTGAGKSSLFNALLEGDHQRVGVTPTTRFSAERPWAARGRALLIDTPGLNEEGAAEDVAARALEAVADAHVVLAVVGYPDRAIEGLRSFVQRVREAEPALPILMLGTRVDLVNPRGFDATAFRLDPPTTEHEQKVSRWLDYLNSELGPLGVRGVIACSAGEGAADRARQFNLVSVAGAIEQLLPERVRVDFVRRGRVFASKDEKARRIILAASAAAGAAAVVPIPIADAVAITSIQVGMIISLASLYGMTLSWSSAAGLASAGLAAFVGPMFFQQLVKLLPGVGSIIGPGVATAITLAMGHAFNRFFMQGQFNPSAEAVKAATRREYQRRKQPSAGDTDA</sequence>
<keyword evidence="3 5" id="KW-1133">Transmembrane helix</keyword>
<dbReference type="RefSeq" id="WP_169347985.1">
    <property type="nucleotide sequence ID" value="NZ_JABBJJ010000151.1"/>
</dbReference>
<dbReference type="GO" id="GO:0030488">
    <property type="term" value="P:tRNA methylation"/>
    <property type="evidence" value="ECO:0007669"/>
    <property type="project" value="TreeGrafter"/>
</dbReference>
<dbReference type="SUPFAM" id="SSF52540">
    <property type="entry name" value="P-loop containing nucleoside triphosphate hydrolases"/>
    <property type="match status" value="1"/>
</dbReference>
<dbReference type="Gene3D" id="3.40.50.300">
    <property type="entry name" value="P-loop containing nucleotide triphosphate hydrolases"/>
    <property type="match status" value="1"/>
</dbReference>
<dbReference type="GO" id="GO:0002098">
    <property type="term" value="P:tRNA wobble uridine modification"/>
    <property type="evidence" value="ECO:0007669"/>
    <property type="project" value="TreeGrafter"/>
</dbReference>
<organism evidence="7 8">
    <name type="scientific">Pyxidicoccus fallax</name>
    <dbReference type="NCBI Taxonomy" id="394095"/>
    <lineage>
        <taxon>Bacteria</taxon>
        <taxon>Pseudomonadati</taxon>
        <taxon>Myxococcota</taxon>
        <taxon>Myxococcia</taxon>
        <taxon>Myxococcales</taxon>
        <taxon>Cystobacterineae</taxon>
        <taxon>Myxococcaceae</taxon>
        <taxon>Pyxidicoccus</taxon>
    </lineage>
</organism>
<feature type="transmembrane region" description="Helical" evidence="5">
    <location>
        <begin position="225"/>
        <end position="243"/>
    </location>
</feature>
<comment type="subcellular location">
    <subcellularLocation>
        <location evidence="1">Membrane</location>
        <topology evidence="1">Multi-pass membrane protein</topology>
    </subcellularLocation>
</comment>
<evidence type="ECO:0000256" key="1">
    <source>
        <dbReference type="ARBA" id="ARBA00004141"/>
    </source>
</evidence>
<dbReference type="Pfam" id="PF01926">
    <property type="entry name" value="MMR_HSR1"/>
    <property type="match status" value="1"/>
</dbReference>
<dbReference type="InterPro" id="IPR021147">
    <property type="entry name" value="DUF697"/>
</dbReference>
<dbReference type="PANTHER" id="PTHR42714:SF2">
    <property type="entry name" value="TRNA MODIFICATION GTPASE GTPBP3, MITOCHONDRIAL"/>
    <property type="match status" value="1"/>
</dbReference>
<dbReference type="GO" id="GO:0005737">
    <property type="term" value="C:cytoplasm"/>
    <property type="evidence" value="ECO:0007669"/>
    <property type="project" value="TreeGrafter"/>
</dbReference>
<name>A0A848LM20_9BACT</name>